<dbReference type="Proteomes" id="UP001076974">
    <property type="component" value="Unassembled WGS sequence"/>
</dbReference>
<dbReference type="InterPro" id="IPR050490">
    <property type="entry name" value="Bact_solute-bd_prot1"/>
</dbReference>
<dbReference type="Proteomes" id="UP001079535">
    <property type="component" value="Unassembled WGS sequence"/>
</dbReference>
<feature type="chain" id="PRO_5043273848" evidence="1">
    <location>
        <begin position="28"/>
        <end position="419"/>
    </location>
</feature>
<protein>
    <submittedName>
        <fullName evidence="2">ABC transporter substrate-binding protein</fullName>
    </submittedName>
</protein>
<dbReference type="EMBL" id="JAPRAY010000026">
    <property type="protein sequence ID" value="MCZ0668953.1"/>
    <property type="molecule type" value="Genomic_DNA"/>
</dbReference>
<dbReference type="Gene3D" id="3.40.190.10">
    <property type="entry name" value="Periplasmic binding protein-like II"/>
    <property type="match status" value="1"/>
</dbReference>
<dbReference type="Pfam" id="PF01547">
    <property type="entry name" value="SBP_bac_1"/>
    <property type="match status" value="1"/>
</dbReference>
<evidence type="ECO:0000256" key="1">
    <source>
        <dbReference type="SAM" id="SignalP"/>
    </source>
</evidence>
<evidence type="ECO:0000313" key="3">
    <source>
        <dbReference type="EMBL" id="MCZ0689916.1"/>
    </source>
</evidence>
<dbReference type="AlphaFoldDB" id="A0A9Q6ALI4"/>
<dbReference type="EMBL" id="JAPRBD010000007">
    <property type="protein sequence ID" value="MCZ0689916.1"/>
    <property type="molecule type" value="Genomic_DNA"/>
</dbReference>
<dbReference type="PANTHER" id="PTHR43649">
    <property type="entry name" value="ARABINOSE-BINDING PROTEIN-RELATED"/>
    <property type="match status" value="1"/>
</dbReference>
<proteinExistence type="predicted"/>
<gene>
    <name evidence="3" type="ORF">OZZ16_08310</name>
    <name evidence="2" type="ORF">OZZ17_15740</name>
</gene>
<comment type="caution">
    <text evidence="2">The sequence shown here is derived from an EMBL/GenBank/DDBJ whole genome shotgun (WGS) entry which is preliminary data.</text>
</comment>
<accession>A0A9Q6ALI4</accession>
<dbReference type="SUPFAM" id="SSF53850">
    <property type="entry name" value="Periplasmic binding protein-like II"/>
    <property type="match status" value="1"/>
</dbReference>
<reference evidence="2" key="1">
    <citation type="submission" date="2022-11" db="EMBL/GenBank/DDBJ databases">
        <title>Temperate bacteriophages infecting mucin-degrading bacterium Ruminococcus gnavus from the human gut.</title>
        <authorList>
            <person name="Buttimer C."/>
        </authorList>
    </citation>
    <scope>NUCLEOTIDE SEQUENCE</scope>
    <source>
        <strain evidence="2">CCUG 49994</strain>
        <strain evidence="3">CCUG 52279</strain>
    </source>
</reference>
<feature type="signal peptide" evidence="1">
    <location>
        <begin position="1"/>
        <end position="27"/>
    </location>
</feature>
<sequence length="419" mass="48050">MMYLGRLHRALCCWLAAALLCSGCGTAEETERTSAENKQYTEYITLMHSESDTEEFQEYIRQAEEELQIGIRLVQTPGNADNRHARIATILSSGDSSVDIIGINDEMMSEFRKKGYLEPLGEDVLPQEILDCYPQDYLKTIAMENGKMYSVPYMLDIMLYCVNQDLLEQAGLQEVRTQKDFERLLDYYSGGNAIFGYGGAWEESYAYNEISQFVNLFGGDYSSWSDPGSGKAVKYLHDMVQNQEVAEGILLDQHEQMEQKFLSGQYASMFLYSGSVNLLMKSESYRQMHVAALPEFVSRTTNIATWQYVLNRASEHKEAAKRFLAYAAGKKGCMSYYENMDCLPARLDLIQSEKFDFPDMDIIREYVKSVELKPRYFTESSMEGIRDMGDLFQKYVTDEISLDEFCRKAQKIVEGEQKK</sequence>
<evidence type="ECO:0000313" key="2">
    <source>
        <dbReference type="EMBL" id="MCZ0668953.1"/>
    </source>
</evidence>
<evidence type="ECO:0000313" key="4">
    <source>
        <dbReference type="Proteomes" id="UP001079535"/>
    </source>
</evidence>
<dbReference type="InterPro" id="IPR006059">
    <property type="entry name" value="SBP"/>
</dbReference>
<organism evidence="2 4">
    <name type="scientific">Mediterraneibacter gnavus</name>
    <name type="common">Ruminococcus gnavus</name>
    <dbReference type="NCBI Taxonomy" id="33038"/>
    <lineage>
        <taxon>Bacteria</taxon>
        <taxon>Bacillati</taxon>
        <taxon>Bacillota</taxon>
        <taxon>Clostridia</taxon>
        <taxon>Lachnospirales</taxon>
        <taxon>Lachnospiraceae</taxon>
        <taxon>Mediterraneibacter</taxon>
    </lineage>
</organism>
<keyword evidence="1" id="KW-0732">Signal</keyword>
<name>A0A9Q6ALI4_MEDGN</name>
<dbReference type="PANTHER" id="PTHR43649:SF12">
    <property type="entry name" value="DIACETYLCHITOBIOSE BINDING PROTEIN DASA"/>
    <property type="match status" value="1"/>
</dbReference>
<dbReference type="RefSeq" id="WP_101874811.1">
    <property type="nucleotide sequence ID" value="NZ_BAABXV010000001.1"/>
</dbReference>